<dbReference type="EMBL" id="LLXL01000205">
    <property type="protein sequence ID" value="PKK76067.1"/>
    <property type="molecule type" value="Genomic_DNA"/>
</dbReference>
<dbReference type="AlphaFoldDB" id="A0A2I1E1F6"/>
<dbReference type="Proteomes" id="UP000232688">
    <property type="component" value="Unassembled WGS sequence"/>
</dbReference>
<evidence type="ECO:0000313" key="2">
    <source>
        <dbReference type="EMBL" id="PKC72797.1"/>
    </source>
</evidence>
<keyword evidence="1" id="KW-0812">Transmembrane</keyword>
<protein>
    <submittedName>
        <fullName evidence="3">Uncharacterized protein</fullName>
    </submittedName>
</protein>
<dbReference type="Proteomes" id="UP000233469">
    <property type="component" value="Unassembled WGS sequence"/>
</dbReference>
<gene>
    <name evidence="2" type="ORF">RhiirA1_18524</name>
    <name evidence="3" type="ORF">RhiirC2_735210</name>
</gene>
<reference evidence="2 4" key="3">
    <citation type="submission" date="2017-10" db="EMBL/GenBank/DDBJ databases">
        <title>Genome analyses suggest a sexual origin of heterokaryosis in a supposedly ancient asexual fungus.</title>
        <authorList>
            <person name="Corradi N."/>
            <person name="Sedzielewska K."/>
            <person name="Noel J."/>
            <person name="Charron P."/>
            <person name="Farinelli L."/>
            <person name="Marton T."/>
            <person name="Kruger M."/>
            <person name="Pelin A."/>
            <person name="Brachmann A."/>
            <person name="Corradi N."/>
        </authorList>
    </citation>
    <scope>NUCLEOTIDE SEQUENCE [LARGE SCALE GENOMIC DNA]</scope>
    <source>
        <strain evidence="2 4">A1</strain>
    </source>
</reference>
<evidence type="ECO:0000313" key="4">
    <source>
        <dbReference type="Proteomes" id="UP000232688"/>
    </source>
</evidence>
<comment type="caution">
    <text evidence="3">The sequence shown here is derived from an EMBL/GenBank/DDBJ whole genome shotgun (WGS) entry which is preliminary data.</text>
</comment>
<reference evidence="4 5" key="2">
    <citation type="submission" date="2017-10" db="EMBL/GenBank/DDBJ databases">
        <title>Extensive intraspecific genome diversity in a model arbuscular mycorrhizal fungus.</title>
        <authorList>
            <person name="Chen E.C.H."/>
            <person name="Morin E."/>
            <person name="Baudet D."/>
            <person name="Noel J."/>
            <person name="Ndikumana S."/>
            <person name="Charron P."/>
            <person name="St-Onge C."/>
            <person name="Giorgi J."/>
            <person name="Grigoriev I.V."/>
            <person name="Roux C."/>
            <person name="Martin F.M."/>
            <person name="Corradi N."/>
        </authorList>
    </citation>
    <scope>NUCLEOTIDE SEQUENCE [LARGE SCALE GENOMIC DNA]</scope>
    <source>
        <strain evidence="2 4">A1</strain>
        <strain evidence="3 5">C2</strain>
    </source>
</reference>
<keyword evidence="1" id="KW-1133">Transmembrane helix</keyword>
<evidence type="ECO:0000313" key="5">
    <source>
        <dbReference type="Proteomes" id="UP000233469"/>
    </source>
</evidence>
<name>A0A2I1E1F6_9GLOM</name>
<feature type="transmembrane region" description="Helical" evidence="1">
    <location>
        <begin position="6"/>
        <end position="23"/>
    </location>
</feature>
<keyword evidence="1" id="KW-0472">Membrane</keyword>
<dbReference type="VEuPathDB" id="FungiDB:RhiirA1_18524"/>
<evidence type="ECO:0000256" key="1">
    <source>
        <dbReference type="SAM" id="Phobius"/>
    </source>
</evidence>
<proteinExistence type="predicted"/>
<dbReference type="EMBL" id="LLXH01000113">
    <property type="protein sequence ID" value="PKC72797.1"/>
    <property type="molecule type" value="Genomic_DNA"/>
</dbReference>
<sequence>MNSLAFFWVSFLGSFLWIFRIFFNSSKLLHLFIYSLPYTFTERVQLMQLLSLLIVYI</sequence>
<evidence type="ECO:0000313" key="3">
    <source>
        <dbReference type="EMBL" id="PKK76067.1"/>
    </source>
</evidence>
<organism evidence="3 5">
    <name type="scientific">Rhizophagus irregularis</name>
    <dbReference type="NCBI Taxonomy" id="588596"/>
    <lineage>
        <taxon>Eukaryota</taxon>
        <taxon>Fungi</taxon>
        <taxon>Fungi incertae sedis</taxon>
        <taxon>Mucoromycota</taxon>
        <taxon>Glomeromycotina</taxon>
        <taxon>Glomeromycetes</taxon>
        <taxon>Glomerales</taxon>
        <taxon>Glomeraceae</taxon>
        <taxon>Rhizophagus</taxon>
    </lineage>
</organism>
<reference evidence="3 5" key="1">
    <citation type="submission" date="2016-04" db="EMBL/GenBank/DDBJ databases">
        <title>Genome analyses suggest a sexual origin of heterokaryosis in a supposedly ancient asexual fungus.</title>
        <authorList>
            <person name="Ropars J."/>
            <person name="Sedzielewska K."/>
            <person name="Noel J."/>
            <person name="Charron P."/>
            <person name="Farinelli L."/>
            <person name="Marton T."/>
            <person name="Kruger M."/>
            <person name="Pelin A."/>
            <person name="Brachmann A."/>
            <person name="Corradi N."/>
        </authorList>
    </citation>
    <scope>NUCLEOTIDE SEQUENCE [LARGE SCALE GENOMIC DNA]</scope>
    <source>
        <strain evidence="3 5">C2</strain>
    </source>
</reference>
<accession>A0A2I1E1F6</accession>